<name>A0ABU9VI08_9BACI</name>
<dbReference type="InterPro" id="IPR032816">
    <property type="entry name" value="VTT_dom"/>
</dbReference>
<feature type="transmembrane region" description="Helical" evidence="7">
    <location>
        <begin position="21"/>
        <end position="44"/>
    </location>
</feature>
<feature type="transmembrane region" description="Helical" evidence="7">
    <location>
        <begin position="176"/>
        <end position="193"/>
    </location>
</feature>
<dbReference type="Proteomes" id="UP001418796">
    <property type="component" value="Unassembled WGS sequence"/>
</dbReference>
<feature type="domain" description="VTT" evidence="8">
    <location>
        <begin position="30"/>
        <end position="155"/>
    </location>
</feature>
<sequence length="203" mass="23042">MLTEYIMAFVEFLKGFSYFGIMLALCFEFVPAEVVLPLAGFWVYEGDFNYYLVVIAGAVGGTIGPLTLYYLGKWGGRPMVIKYGKYFLVSKKQIDASDRFFDKYGAGVAFFGRFLPVVRTAISVPCGISEMNVIKFCVYTFIAILPITALYVYIGFTLGENWEQAGPIFKQYTMPIVYVIISGLAIYIIYRIIKNRRLKKDNI</sequence>
<comment type="subcellular location">
    <subcellularLocation>
        <location evidence="1">Cell membrane</location>
        <topology evidence="1">Multi-pass membrane protein</topology>
    </subcellularLocation>
</comment>
<keyword evidence="5 7" id="KW-1133">Transmembrane helix</keyword>
<evidence type="ECO:0000313" key="10">
    <source>
        <dbReference type="Proteomes" id="UP001418796"/>
    </source>
</evidence>
<dbReference type="PANTHER" id="PTHR42709:SF6">
    <property type="entry name" value="UNDECAPRENYL PHOSPHATE TRANSPORTER A"/>
    <property type="match status" value="1"/>
</dbReference>
<keyword evidence="10" id="KW-1185">Reference proteome</keyword>
<evidence type="ECO:0000313" key="9">
    <source>
        <dbReference type="EMBL" id="MEN0642858.1"/>
    </source>
</evidence>
<keyword evidence="4 7" id="KW-0812">Transmembrane</keyword>
<organism evidence="9 10">
    <name type="scientific">Alkalicoccobacillus gibsonii</name>
    <dbReference type="NCBI Taxonomy" id="79881"/>
    <lineage>
        <taxon>Bacteria</taxon>
        <taxon>Bacillati</taxon>
        <taxon>Bacillota</taxon>
        <taxon>Bacilli</taxon>
        <taxon>Bacillales</taxon>
        <taxon>Bacillaceae</taxon>
        <taxon>Alkalicoccobacillus</taxon>
    </lineage>
</organism>
<protein>
    <submittedName>
        <fullName evidence="9">DedA family protein</fullName>
    </submittedName>
</protein>
<reference evidence="9 10" key="1">
    <citation type="submission" date="2024-03" db="EMBL/GenBank/DDBJ databases">
        <title>Bacilli Hybrid Assemblies.</title>
        <authorList>
            <person name="Kovac J."/>
        </authorList>
    </citation>
    <scope>NUCLEOTIDE SEQUENCE [LARGE SCALE GENOMIC DNA]</scope>
    <source>
        <strain evidence="9 10">FSL R7-0666</strain>
    </source>
</reference>
<keyword evidence="3" id="KW-1003">Cell membrane</keyword>
<keyword evidence="6 7" id="KW-0472">Membrane</keyword>
<dbReference type="RefSeq" id="WP_203086217.1">
    <property type="nucleotide sequence ID" value="NZ_JAEUZA010000001.1"/>
</dbReference>
<dbReference type="InterPro" id="IPR051311">
    <property type="entry name" value="DedA_domain"/>
</dbReference>
<evidence type="ECO:0000259" key="8">
    <source>
        <dbReference type="Pfam" id="PF09335"/>
    </source>
</evidence>
<feature type="transmembrane region" description="Helical" evidence="7">
    <location>
        <begin position="136"/>
        <end position="156"/>
    </location>
</feature>
<gene>
    <name evidence="9" type="ORF">MKY91_06840</name>
</gene>
<feature type="transmembrane region" description="Helical" evidence="7">
    <location>
        <begin position="50"/>
        <end position="72"/>
    </location>
</feature>
<evidence type="ECO:0000256" key="5">
    <source>
        <dbReference type="ARBA" id="ARBA00022989"/>
    </source>
</evidence>
<comment type="caution">
    <text evidence="9">The sequence shown here is derived from an EMBL/GenBank/DDBJ whole genome shotgun (WGS) entry which is preliminary data.</text>
</comment>
<evidence type="ECO:0000256" key="1">
    <source>
        <dbReference type="ARBA" id="ARBA00004651"/>
    </source>
</evidence>
<evidence type="ECO:0000256" key="7">
    <source>
        <dbReference type="SAM" id="Phobius"/>
    </source>
</evidence>
<dbReference type="PANTHER" id="PTHR42709">
    <property type="entry name" value="ALKALINE PHOSPHATASE LIKE PROTEIN"/>
    <property type="match status" value="1"/>
</dbReference>
<proteinExistence type="inferred from homology"/>
<evidence type="ECO:0000256" key="2">
    <source>
        <dbReference type="ARBA" id="ARBA00010792"/>
    </source>
</evidence>
<evidence type="ECO:0000256" key="4">
    <source>
        <dbReference type="ARBA" id="ARBA00022692"/>
    </source>
</evidence>
<evidence type="ECO:0000256" key="3">
    <source>
        <dbReference type="ARBA" id="ARBA00022475"/>
    </source>
</evidence>
<dbReference type="Pfam" id="PF09335">
    <property type="entry name" value="VTT_dom"/>
    <property type="match status" value="1"/>
</dbReference>
<evidence type="ECO:0000256" key="6">
    <source>
        <dbReference type="ARBA" id="ARBA00023136"/>
    </source>
</evidence>
<dbReference type="EMBL" id="JBCITK010000001">
    <property type="protein sequence ID" value="MEN0642858.1"/>
    <property type="molecule type" value="Genomic_DNA"/>
</dbReference>
<accession>A0ABU9VI08</accession>
<comment type="similarity">
    <text evidence="2">Belongs to the DedA family.</text>
</comment>